<evidence type="ECO:0000256" key="3">
    <source>
        <dbReference type="ARBA" id="ARBA00022475"/>
    </source>
</evidence>
<evidence type="ECO:0000256" key="2">
    <source>
        <dbReference type="ARBA" id="ARBA00010663"/>
    </source>
</evidence>
<dbReference type="PANTHER" id="PTHR24238">
    <property type="entry name" value="G-PROTEIN COUPLED RECEPTOR"/>
    <property type="match status" value="1"/>
</dbReference>
<dbReference type="GO" id="GO:0005886">
    <property type="term" value="C:plasma membrane"/>
    <property type="evidence" value="ECO:0007669"/>
    <property type="project" value="UniProtKB-SubCell"/>
</dbReference>
<dbReference type="Proteomes" id="UP001445076">
    <property type="component" value="Unassembled WGS sequence"/>
</dbReference>
<feature type="non-terminal residue" evidence="13">
    <location>
        <position position="1"/>
    </location>
</feature>
<evidence type="ECO:0000256" key="11">
    <source>
        <dbReference type="SAM" id="Phobius"/>
    </source>
</evidence>
<keyword evidence="14" id="KW-1185">Reference proteome</keyword>
<feature type="transmembrane region" description="Helical" evidence="11">
    <location>
        <begin position="14"/>
        <end position="34"/>
    </location>
</feature>
<dbReference type="PANTHER" id="PTHR24238:SF73">
    <property type="entry name" value="RYAMIDE RECEPTOR"/>
    <property type="match status" value="1"/>
</dbReference>
<proteinExistence type="inferred from homology"/>
<comment type="subcellular location">
    <subcellularLocation>
        <location evidence="1">Cell membrane</location>
        <topology evidence="1">Multi-pass membrane protein</topology>
    </subcellularLocation>
</comment>
<keyword evidence="3" id="KW-1003">Cell membrane</keyword>
<dbReference type="InterPro" id="IPR017452">
    <property type="entry name" value="GPCR_Rhodpsn_7TM"/>
</dbReference>
<evidence type="ECO:0000256" key="10">
    <source>
        <dbReference type="RuleBase" id="RU000688"/>
    </source>
</evidence>
<gene>
    <name evidence="13" type="ORF">OTU49_009915</name>
</gene>
<dbReference type="InterPro" id="IPR000611">
    <property type="entry name" value="NPY_rcpt"/>
</dbReference>
<feature type="domain" description="G-protein coupled receptors family 1 profile" evidence="12">
    <location>
        <begin position="1"/>
        <end position="248"/>
    </location>
</feature>
<dbReference type="Gene3D" id="1.20.1070.10">
    <property type="entry name" value="Rhodopsin 7-helix transmembrane proteins"/>
    <property type="match status" value="1"/>
</dbReference>
<feature type="transmembrane region" description="Helical" evidence="11">
    <location>
        <begin position="46"/>
        <end position="64"/>
    </location>
</feature>
<reference evidence="13 14" key="1">
    <citation type="journal article" date="2024" name="BMC Genomics">
        <title>Genome assembly of redclaw crayfish (Cherax quadricarinatus) provides insights into its immune adaptation and hypoxia tolerance.</title>
        <authorList>
            <person name="Liu Z."/>
            <person name="Zheng J."/>
            <person name="Li H."/>
            <person name="Fang K."/>
            <person name="Wang S."/>
            <person name="He J."/>
            <person name="Zhou D."/>
            <person name="Weng S."/>
            <person name="Chi M."/>
            <person name="Gu Z."/>
            <person name="He J."/>
            <person name="Li F."/>
            <person name="Wang M."/>
        </authorList>
    </citation>
    <scope>NUCLEOTIDE SEQUENCE [LARGE SCALE GENOMIC DNA]</scope>
    <source>
        <strain evidence="13">ZL_2023a</strain>
    </source>
</reference>
<dbReference type="EMBL" id="JARKIK010000077">
    <property type="protein sequence ID" value="KAK8727060.1"/>
    <property type="molecule type" value="Genomic_DNA"/>
</dbReference>
<dbReference type="PROSITE" id="PS00237">
    <property type="entry name" value="G_PROTEIN_RECEP_F1_1"/>
    <property type="match status" value="1"/>
</dbReference>
<dbReference type="PRINTS" id="PR01012">
    <property type="entry name" value="NRPEPTIDEYR"/>
</dbReference>
<dbReference type="Pfam" id="PF00001">
    <property type="entry name" value="7tm_1"/>
    <property type="match status" value="1"/>
</dbReference>
<evidence type="ECO:0000313" key="14">
    <source>
        <dbReference type="Proteomes" id="UP001445076"/>
    </source>
</evidence>
<evidence type="ECO:0000313" key="13">
    <source>
        <dbReference type="EMBL" id="KAK8727060.1"/>
    </source>
</evidence>
<evidence type="ECO:0000259" key="12">
    <source>
        <dbReference type="PROSITE" id="PS50262"/>
    </source>
</evidence>
<comment type="similarity">
    <text evidence="2 10">Belongs to the G-protein coupled receptor 1 family.</text>
</comment>
<keyword evidence="4 10" id="KW-0812">Transmembrane</keyword>
<dbReference type="PROSITE" id="PS50262">
    <property type="entry name" value="G_PROTEIN_RECEP_F1_2"/>
    <property type="match status" value="1"/>
</dbReference>
<feature type="transmembrane region" description="Helical" evidence="11">
    <location>
        <begin position="146"/>
        <end position="169"/>
    </location>
</feature>
<name>A0AAW0WIC0_CHEQU</name>
<keyword evidence="5 11" id="KW-1133">Transmembrane helix</keyword>
<evidence type="ECO:0000256" key="9">
    <source>
        <dbReference type="ARBA" id="ARBA00023224"/>
    </source>
</evidence>
<keyword evidence="7 11" id="KW-0472">Membrane</keyword>
<keyword evidence="8 10" id="KW-0675">Receptor</keyword>
<keyword evidence="9 10" id="KW-0807">Transducer</keyword>
<evidence type="ECO:0000256" key="8">
    <source>
        <dbReference type="ARBA" id="ARBA00023170"/>
    </source>
</evidence>
<evidence type="ECO:0000256" key="4">
    <source>
        <dbReference type="ARBA" id="ARBA00022692"/>
    </source>
</evidence>
<dbReference type="InterPro" id="IPR000276">
    <property type="entry name" value="GPCR_Rhodpsn"/>
</dbReference>
<evidence type="ECO:0000256" key="1">
    <source>
        <dbReference type="ARBA" id="ARBA00004651"/>
    </source>
</evidence>
<evidence type="ECO:0000256" key="6">
    <source>
        <dbReference type="ARBA" id="ARBA00023040"/>
    </source>
</evidence>
<comment type="caution">
    <text evidence="13">The sequence shown here is derived from an EMBL/GenBank/DDBJ whole genome shotgun (WGS) entry which is preliminary data.</text>
</comment>
<sequence>VTNYFIANLAVGDLWMAIFCVPFSFLSTLILKYWPFGGHLCVAVNYLQAVSVFVSAYTLVAISLDRYLAIIYPLRPRMTRFQAKVIIAVVWILSLATTLPVAIYSSLLTPNLNFYKIFGRQVCTEDWGESQAENDSRMAYSVALMLLQYFLPLAVLIFTYSRIAMVVWGKKNLGETPARMDRIARSKRKMIKMMVAVVMVYTLCWLPFNTLMVVRELEEIDDWPYMMYLWAFFHWLAMSSTCYNPVILCWMNTKFRSGFCEVAYAMPCLRRCVDHWFFTQEPELVRVNTFTNYSRSASSRLVTISLKDDTIIFKSRNMNGHKGAQPSYNCRRFLQMLEETSSESPL</sequence>
<dbReference type="AlphaFoldDB" id="A0AAW0WIC0"/>
<dbReference type="PRINTS" id="PR00237">
    <property type="entry name" value="GPCRRHODOPSN"/>
</dbReference>
<accession>A0AAW0WIC0</accession>
<feature type="transmembrane region" description="Helical" evidence="11">
    <location>
        <begin position="190"/>
        <end position="208"/>
    </location>
</feature>
<evidence type="ECO:0000256" key="7">
    <source>
        <dbReference type="ARBA" id="ARBA00023136"/>
    </source>
</evidence>
<feature type="transmembrane region" description="Helical" evidence="11">
    <location>
        <begin position="228"/>
        <end position="250"/>
    </location>
</feature>
<organism evidence="13 14">
    <name type="scientific">Cherax quadricarinatus</name>
    <name type="common">Australian red claw crayfish</name>
    <dbReference type="NCBI Taxonomy" id="27406"/>
    <lineage>
        <taxon>Eukaryota</taxon>
        <taxon>Metazoa</taxon>
        <taxon>Ecdysozoa</taxon>
        <taxon>Arthropoda</taxon>
        <taxon>Crustacea</taxon>
        <taxon>Multicrustacea</taxon>
        <taxon>Malacostraca</taxon>
        <taxon>Eumalacostraca</taxon>
        <taxon>Eucarida</taxon>
        <taxon>Decapoda</taxon>
        <taxon>Pleocyemata</taxon>
        <taxon>Astacidea</taxon>
        <taxon>Parastacoidea</taxon>
        <taxon>Parastacidae</taxon>
        <taxon>Cherax</taxon>
    </lineage>
</organism>
<dbReference type="GO" id="GO:0004983">
    <property type="term" value="F:neuropeptide Y receptor activity"/>
    <property type="evidence" value="ECO:0007669"/>
    <property type="project" value="InterPro"/>
</dbReference>
<keyword evidence="6 10" id="KW-0297">G-protein coupled receptor</keyword>
<protein>
    <recommendedName>
        <fullName evidence="12">G-protein coupled receptors family 1 profile domain-containing protein</fullName>
    </recommendedName>
</protein>
<dbReference type="SUPFAM" id="SSF81321">
    <property type="entry name" value="Family A G protein-coupled receptor-like"/>
    <property type="match status" value="1"/>
</dbReference>
<feature type="transmembrane region" description="Helical" evidence="11">
    <location>
        <begin position="85"/>
        <end position="107"/>
    </location>
</feature>
<evidence type="ECO:0000256" key="5">
    <source>
        <dbReference type="ARBA" id="ARBA00022989"/>
    </source>
</evidence>